<sequence length="781" mass="84318">MTSGKHWWLAMAFVCAAMFAGGVFIVIPLRMDMAGFLPRGHDAGSRFLLREVQQGVAGTVIMAGIDNAPEPELARLSMGLRNALAQDRQFVTVANGAFSIEGDEALRRIMFQNRYVLAPDAASRDFRPTSLRQSFGRLLDDLNSESGAPFSGMLLRDPTGAFLDLARSFSPDAYVGFRQGVWFAPEQTERAPRALLLIRTRAAGMDLPHQASAQKAIRGDFMALHPKEARLLLSGPGVFAQASAGGMRHDIDTISAASLLLVIGILYWRFRSLWMLAAIGVPFLLSLGAGMIAVRAVFGYVHGVAFGFGMTMLGVSLDYPVLLVGHRDRGEGPEATLRRIGRSMRIGVATAVLGLTGMMFCGLTGLAQLGVFAAAGLLTAAFVTLYIMPKLIVAADLAPNISGPSRILARMEQWRQARAICLVPVLISVGVIVWYPPAFDVRLTALSPIPDQLRQLDTAFRRDLGVPDASLLVAVSDVSAEGVLERETALEPAVAALRAQGALAGAQSATRLLPAAATQRSRAATLPDPATLKAAVDEARRDLPFRANAFDGFTADVAMARQSPPVIPQDFHNTPLAAALSPLLFERDGRWWGLLLPEDVRDRVAVTRAFENIPNVMVLDFRQEMDGLSAHYLHRTIRWMAVGCILAIAVLVLGLREIRRVARVLGVVMSVIVTMMGAASLAGVPLTLVHLVALQFVLGVTLDYALFFARPQLDDAERARTMRTLLICNAMTVMTFGMLALCHTMVLRHIGATVAPGVLLAMIYGFLLAGERPAIERTNAS</sequence>
<dbReference type="Pfam" id="PF03176">
    <property type="entry name" value="MMPL"/>
    <property type="match status" value="1"/>
</dbReference>
<evidence type="ECO:0000313" key="6">
    <source>
        <dbReference type="EMBL" id="AQS86757.1"/>
    </source>
</evidence>
<gene>
    <name evidence="6" type="ORF">A0U93_00955</name>
</gene>
<proteinExistence type="predicted"/>
<dbReference type="RefSeq" id="WP_077805720.1">
    <property type="nucleotide sequence ID" value="NZ_BJXS01000010.1"/>
</dbReference>
<dbReference type="AlphaFoldDB" id="A0A1U9KLT5"/>
<dbReference type="InterPro" id="IPR050545">
    <property type="entry name" value="Mycobact_MmpL"/>
</dbReference>
<dbReference type="Gene3D" id="1.20.1640.10">
    <property type="entry name" value="Multidrug efflux transporter AcrB transmembrane domain"/>
    <property type="match status" value="2"/>
</dbReference>
<protein>
    <submittedName>
        <fullName evidence="6">Uncharacterized protein</fullName>
    </submittedName>
</protein>
<organism evidence="6 7">
    <name type="scientific">Neoasaia chiangmaiensis</name>
    <dbReference type="NCBI Taxonomy" id="320497"/>
    <lineage>
        <taxon>Bacteria</taxon>
        <taxon>Pseudomonadati</taxon>
        <taxon>Pseudomonadota</taxon>
        <taxon>Alphaproteobacteria</taxon>
        <taxon>Acetobacterales</taxon>
        <taxon>Acetobacteraceae</taxon>
        <taxon>Neoasaia</taxon>
    </lineage>
</organism>
<evidence type="ECO:0000256" key="1">
    <source>
        <dbReference type="ARBA" id="ARBA00004651"/>
    </source>
</evidence>
<keyword evidence="5" id="KW-0472">Membrane</keyword>
<accession>A0A1U9KLT5</accession>
<dbReference type="Proteomes" id="UP000188604">
    <property type="component" value="Chromosome"/>
</dbReference>
<dbReference type="OrthoDB" id="9780358at2"/>
<evidence type="ECO:0000256" key="2">
    <source>
        <dbReference type="ARBA" id="ARBA00022475"/>
    </source>
</evidence>
<reference evidence="6 7" key="1">
    <citation type="submission" date="2016-03" db="EMBL/GenBank/DDBJ databases">
        <title>Acetic acid bacteria sequencing.</title>
        <authorList>
            <person name="Brandt J."/>
            <person name="Jakob F."/>
            <person name="Vogel R.F."/>
        </authorList>
    </citation>
    <scope>NUCLEOTIDE SEQUENCE [LARGE SCALE GENOMIC DNA]</scope>
    <source>
        <strain evidence="6 7">NBRC 101099</strain>
    </source>
</reference>
<dbReference type="STRING" id="320497.A0U93_00955"/>
<keyword evidence="2" id="KW-1003">Cell membrane</keyword>
<comment type="subcellular location">
    <subcellularLocation>
        <location evidence="1">Cell membrane</location>
        <topology evidence="1">Multi-pass membrane protein</topology>
    </subcellularLocation>
</comment>
<name>A0A1U9KLT5_9PROT</name>
<dbReference type="EMBL" id="CP014691">
    <property type="protein sequence ID" value="AQS86757.1"/>
    <property type="molecule type" value="Genomic_DNA"/>
</dbReference>
<keyword evidence="4" id="KW-1133">Transmembrane helix</keyword>
<evidence type="ECO:0000256" key="5">
    <source>
        <dbReference type="ARBA" id="ARBA00023136"/>
    </source>
</evidence>
<evidence type="ECO:0000256" key="4">
    <source>
        <dbReference type="ARBA" id="ARBA00022989"/>
    </source>
</evidence>
<dbReference type="KEGG" id="nch:A0U93_00955"/>
<evidence type="ECO:0000256" key="3">
    <source>
        <dbReference type="ARBA" id="ARBA00022692"/>
    </source>
</evidence>
<dbReference type="PANTHER" id="PTHR33406:SF13">
    <property type="entry name" value="MEMBRANE PROTEIN YDFJ"/>
    <property type="match status" value="1"/>
</dbReference>
<dbReference type="InterPro" id="IPR004869">
    <property type="entry name" value="MMPL_dom"/>
</dbReference>
<dbReference type="PANTHER" id="PTHR33406">
    <property type="entry name" value="MEMBRANE PROTEIN MJ1562-RELATED"/>
    <property type="match status" value="1"/>
</dbReference>
<dbReference type="SUPFAM" id="SSF82866">
    <property type="entry name" value="Multidrug efflux transporter AcrB transmembrane domain"/>
    <property type="match status" value="2"/>
</dbReference>
<dbReference type="GO" id="GO:0005886">
    <property type="term" value="C:plasma membrane"/>
    <property type="evidence" value="ECO:0007669"/>
    <property type="project" value="UniProtKB-SubCell"/>
</dbReference>
<keyword evidence="3" id="KW-0812">Transmembrane</keyword>
<keyword evidence="7" id="KW-1185">Reference proteome</keyword>
<evidence type="ECO:0000313" key="7">
    <source>
        <dbReference type="Proteomes" id="UP000188604"/>
    </source>
</evidence>